<evidence type="ECO:0000256" key="1">
    <source>
        <dbReference type="SAM" id="Phobius"/>
    </source>
</evidence>
<dbReference type="NCBIfam" id="TIGR04215">
    <property type="entry name" value="choice_anch_A"/>
    <property type="match status" value="1"/>
</dbReference>
<keyword evidence="5" id="KW-1185">Reference proteome</keyword>
<feature type="transmembrane region" description="Helical" evidence="1">
    <location>
        <begin position="288"/>
        <end position="307"/>
    </location>
</feature>
<keyword evidence="2" id="KW-0732">Signal</keyword>
<reference evidence="4 5" key="1">
    <citation type="submission" date="2017-06" db="EMBL/GenBank/DDBJ databases">
        <authorList>
            <person name="Kim H.J."/>
            <person name="Triplett B.A."/>
        </authorList>
    </citation>
    <scope>NUCLEOTIDE SEQUENCE [LARGE SCALE GENOMIC DNA]</scope>
    <source>
        <strain evidence="4 5">DSM 29052</strain>
    </source>
</reference>
<keyword evidence="1" id="KW-0812">Transmembrane</keyword>
<evidence type="ECO:0000259" key="3">
    <source>
        <dbReference type="Pfam" id="PF20597"/>
    </source>
</evidence>
<keyword evidence="1" id="KW-1133">Transmembrane helix</keyword>
<feature type="signal peptide" evidence="2">
    <location>
        <begin position="1"/>
        <end position="23"/>
    </location>
</feature>
<sequence length="311" mass="32014">MKCRLIATVSAAIALFCAGTVGAATMNANEILNQFNLVTFSDHALSSNVHGRAFVGGDLTGNSGGMTTSNYTPPASSFADVTVVGDVRSGDVNTRGHATVDIGGSIISGRVNNASSVTTGVADLTQVRDEFQATLTAASVGIRDMASNATTTAINTNQGTRFSGVAGAVTVFDVSAASFIGNELDIVLNGASAIFINVSGTNLSFSQNFNTDQNVGANVIWNFFEAETLHLGNRFVGSVLAPLATVSNSNNIFGTLVANEFNQNGQVHQQAWAGSLPLSTDGGLASSVPLPAAIWMLFAALGGLAVLRRKF</sequence>
<dbReference type="AlphaFoldDB" id="A0A238WN86"/>
<dbReference type="EMBL" id="FZNN01000006">
    <property type="protein sequence ID" value="SNR47851.1"/>
    <property type="molecule type" value="Genomic_DNA"/>
</dbReference>
<dbReference type="Proteomes" id="UP000198417">
    <property type="component" value="Unassembled WGS sequence"/>
</dbReference>
<dbReference type="NCBIfam" id="TIGR03370">
    <property type="entry name" value="VPLPA-CTERM"/>
    <property type="match status" value="1"/>
</dbReference>
<feature type="chain" id="PRO_5012692312" evidence="2">
    <location>
        <begin position="24"/>
        <end position="311"/>
    </location>
</feature>
<gene>
    <name evidence="4" type="ORF">SAMN06265370_106169</name>
</gene>
<evidence type="ECO:0000256" key="2">
    <source>
        <dbReference type="SAM" id="SignalP"/>
    </source>
</evidence>
<proteinExistence type="predicted"/>
<feature type="domain" description="Choice-of-anchor A" evidence="3">
    <location>
        <begin position="30"/>
        <end position="268"/>
    </location>
</feature>
<name>A0A238WN86_9RHOB</name>
<dbReference type="RefSeq" id="WP_089270246.1">
    <property type="nucleotide sequence ID" value="NZ_FZNN01000006.1"/>
</dbReference>
<protein>
    <submittedName>
        <fullName evidence="4">VPLPA-CTERM protein sorting domain-containing protein</fullName>
    </submittedName>
</protein>
<organism evidence="4 5">
    <name type="scientific">Puniceibacterium sediminis</name>
    <dbReference type="NCBI Taxonomy" id="1608407"/>
    <lineage>
        <taxon>Bacteria</taxon>
        <taxon>Pseudomonadati</taxon>
        <taxon>Pseudomonadota</taxon>
        <taxon>Alphaproteobacteria</taxon>
        <taxon>Rhodobacterales</taxon>
        <taxon>Paracoccaceae</taxon>
        <taxon>Puniceibacterium</taxon>
    </lineage>
</organism>
<dbReference type="OrthoDB" id="8775303at2"/>
<evidence type="ECO:0000313" key="5">
    <source>
        <dbReference type="Proteomes" id="UP000198417"/>
    </source>
</evidence>
<keyword evidence="1" id="KW-0472">Membrane</keyword>
<dbReference type="InterPro" id="IPR022472">
    <property type="entry name" value="VPLPA-CTERM"/>
</dbReference>
<dbReference type="InterPro" id="IPR026588">
    <property type="entry name" value="Choice_anch_A"/>
</dbReference>
<evidence type="ECO:0000313" key="4">
    <source>
        <dbReference type="EMBL" id="SNR47851.1"/>
    </source>
</evidence>
<dbReference type="Pfam" id="PF20597">
    <property type="entry name" value="pAdhesive_15"/>
    <property type="match status" value="1"/>
</dbReference>
<accession>A0A238WN86</accession>